<dbReference type="Proteomes" id="UP000887565">
    <property type="component" value="Unplaced"/>
</dbReference>
<sequence>MRIFYYFCLLVLFDQFSYAFFLLGGRRKREVTVITRNAGDPCPVIVDNNRNIGVGLQYGPRYFGDFFAQGYNARRNSNWGFDVGSPGFGLNRGFNFQVPLGAGIVVPPKRYASDCNPNAPQTQFIGSQRQNFVSHQSRIVQDYVPPSPPRQETPNYDKPYYSHQNSYNSLPYRPGALWARPNY</sequence>
<protein>
    <submittedName>
        <fullName evidence="2">Uncharacterized protein</fullName>
    </submittedName>
</protein>
<organism evidence="1 2">
    <name type="scientific">Romanomermis culicivorax</name>
    <name type="common">Nematode worm</name>
    <dbReference type="NCBI Taxonomy" id="13658"/>
    <lineage>
        <taxon>Eukaryota</taxon>
        <taxon>Metazoa</taxon>
        <taxon>Ecdysozoa</taxon>
        <taxon>Nematoda</taxon>
        <taxon>Enoplea</taxon>
        <taxon>Dorylaimia</taxon>
        <taxon>Mermithida</taxon>
        <taxon>Mermithoidea</taxon>
        <taxon>Mermithidae</taxon>
        <taxon>Romanomermis</taxon>
    </lineage>
</organism>
<dbReference type="WBParaSite" id="nRc.2.0.1.t22482-RA">
    <property type="protein sequence ID" value="nRc.2.0.1.t22482-RA"/>
    <property type="gene ID" value="nRc.2.0.1.g22482"/>
</dbReference>
<proteinExistence type="predicted"/>
<accession>A0A915J8K3</accession>
<name>A0A915J8K3_ROMCU</name>
<reference evidence="2" key="1">
    <citation type="submission" date="2022-11" db="UniProtKB">
        <authorList>
            <consortium name="WormBaseParasite"/>
        </authorList>
    </citation>
    <scope>IDENTIFICATION</scope>
</reference>
<keyword evidence="1" id="KW-1185">Reference proteome</keyword>
<evidence type="ECO:0000313" key="2">
    <source>
        <dbReference type="WBParaSite" id="nRc.2.0.1.t22482-RA"/>
    </source>
</evidence>
<evidence type="ECO:0000313" key="1">
    <source>
        <dbReference type="Proteomes" id="UP000887565"/>
    </source>
</evidence>
<dbReference type="AlphaFoldDB" id="A0A915J8K3"/>